<dbReference type="AlphaFoldDB" id="A0A381RV84"/>
<feature type="domain" description="Cytochrome C Planctomycete-type" evidence="2">
    <location>
        <begin position="166"/>
        <end position="225"/>
    </location>
</feature>
<feature type="transmembrane region" description="Helical" evidence="1">
    <location>
        <begin position="106"/>
        <end position="125"/>
    </location>
</feature>
<dbReference type="InterPro" id="IPR011429">
    <property type="entry name" value="Cyt_c_Planctomycete-type"/>
</dbReference>
<keyword evidence="1" id="KW-1133">Transmembrane helix</keyword>
<gene>
    <name evidence="3" type="ORF">METZ01_LOCUS48649</name>
</gene>
<dbReference type="Gene3D" id="3.80.10.10">
    <property type="entry name" value="Ribonuclease Inhibitor"/>
    <property type="match status" value="1"/>
</dbReference>
<evidence type="ECO:0000256" key="1">
    <source>
        <dbReference type="SAM" id="Phobius"/>
    </source>
</evidence>
<keyword evidence="1" id="KW-0812">Transmembrane</keyword>
<accession>A0A381RV84</accession>
<keyword evidence="1" id="KW-0472">Membrane</keyword>
<dbReference type="Pfam" id="PF07635">
    <property type="entry name" value="PSCyt1"/>
    <property type="match status" value="1"/>
</dbReference>
<protein>
    <recommendedName>
        <fullName evidence="2">Cytochrome C Planctomycete-type domain-containing protein</fullName>
    </recommendedName>
</protein>
<dbReference type="EMBL" id="UINC01002355">
    <property type="protein sequence ID" value="SUZ95795.1"/>
    <property type="molecule type" value="Genomic_DNA"/>
</dbReference>
<dbReference type="SUPFAM" id="SSF52047">
    <property type="entry name" value="RNI-like"/>
    <property type="match status" value="1"/>
</dbReference>
<sequence length="682" mass="77438">MLEFLQYLGKFHPVILHLPIGALFFTFFLSVSEKIFKENFLYPIRIGLGFSFVFAVIACFLGYFLSLSGNYGEETVNIHMWLGISTAVFIGTLLWIHKKGIYKKHFIPFFGFTIVLLTITGYYGGSMTHGEGFLNLPEAKNEITFYKQDSLNLYTEVIRPILDNKCVKCHNPSKTKGELLLNSAQNILKGGKSGNILVANNSLESHLYNYPNLPLEEDFHMPPKGNSQLKKYEIELIKYWIDSGASFDKLEQTMEMDLNLAKNLASFFPKPKPIAPLPNKSDLDKLQNLNFRLERNSNENNFIEAKFLGKELQSKHLKALLKIKNQLIKLDLSNTNLEDNLMSKLKNLKNLKYLKLNDTEITDKGLVSINKSVESLNLNNTSVTYEGVVSFLENSNLKIAYLWNTNISLDKQKELNESYTAEFNFGAKNFAKGMPLSLPVIISEQTLFKDSLLIEIYKSLGNPKFRYTTNGDEPDSLSILYTEPLKINKTLTFKAKAFKKGWKSSKTLTVDYVKTGGLITEHQLKTSPDVRYKNVNRLFDGTLGTLDFRSGHWNGFIKNNEDSGDKISSSGDLIVEINMPKKNQPNYIGIHALTSIPAYITFPKKIELFDISSEKEVLLSSKVMPKPVANEIPAMKMYKMPLNKKNLDKIKLVITSNKKLPEDHPAEGEPAWLFVSEIIFLL</sequence>
<evidence type="ECO:0000313" key="3">
    <source>
        <dbReference type="EMBL" id="SUZ95795.1"/>
    </source>
</evidence>
<organism evidence="3">
    <name type="scientific">marine metagenome</name>
    <dbReference type="NCBI Taxonomy" id="408172"/>
    <lineage>
        <taxon>unclassified sequences</taxon>
        <taxon>metagenomes</taxon>
        <taxon>ecological metagenomes</taxon>
    </lineage>
</organism>
<feature type="transmembrane region" description="Helical" evidence="1">
    <location>
        <begin position="78"/>
        <end position="97"/>
    </location>
</feature>
<dbReference type="InterPro" id="IPR032675">
    <property type="entry name" value="LRR_dom_sf"/>
</dbReference>
<feature type="transmembrane region" description="Helical" evidence="1">
    <location>
        <begin position="44"/>
        <end position="66"/>
    </location>
</feature>
<dbReference type="PANTHER" id="PTHR35889:SF3">
    <property type="entry name" value="F-BOX DOMAIN-CONTAINING PROTEIN"/>
    <property type="match status" value="1"/>
</dbReference>
<dbReference type="Pfam" id="PF13287">
    <property type="entry name" value="Fn3_assoc"/>
    <property type="match status" value="1"/>
</dbReference>
<feature type="transmembrane region" description="Helical" evidence="1">
    <location>
        <begin position="14"/>
        <end position="32"/>
    </location>
</feature>
<reference evidence="3" key="1">
    <citation type="submission" date="2018-05" db="EMBL/GenBank/DDBJ databases">
        <authorList>
            <person name="Lanie J.A."/>
            <person name="Ng W.-L."/>
            <person name="Kazmierczak K.M."/>
            <person name="Andrzejewski T.M."/>
            <person name="Davidsen T.M."/>
            <person name="Wayne K.J."/>
            <person name="Tettelin H."/>
            <person name="Glass J.I."/>
            <person name="Rusch D."/>
            <person name="Podicherti R."/>
            <person name="Tsui H.-C.T."/>
            <person name="Winkler M.E."/>
        </authorList>
    </citation>
    <scope>NUCLEOTIDE SEQUENCE</scope>
</reference>
<dbReference type="PANTHER" id="PTHR35889">
    <property type="entry name" value="CYCLOINULO-OLIGOSACCHARIDE FRUCTANOTRANSFERASE-RELATED"/>
    <property type="match status" value="1"/>
</dbReference>
<dbReference type="InterPro" id="IPR026876">
    <property type="entry name" value="Fn3_assoc_repeat"/>
</dbReference>
<evidence type="ECO:0000259" key="2">
    <source>
        <dbReference type="Pfam" id="PF07635"/>
    </source>
</evidence>
<name>A0A381RV84_9ZZZZ</name>
<proteinExistence type="predicted"/>